<keyword evidence="1" id="KW-1133">Transmembrane helix</keyword>
<dbReference type="EMBL" id="HACA01026455">
    <property type="protein sequence ID" value="CDW43816.1"/>
    <property type="molecule type" value="Transcribed_RNA"/>
</dbReference>
<sequence>MDISYGSIGYMNLHLYFSLYYSSVHRNIPFTHLLILSSCYGLFISTLMAISLEQVPHLVDLISFNGRIVHCAGASSCQRVCDSDF</sequence>
<dbReference type="EMBL" id="HACA01026453">
    <property type="protein sequence ID" value="CDW43814.1"/>
    <property type="molecule type" value="Transcribed_RNA"/>
</dbReference>
<reference evidence="2" key="1">
    <citation type="submission" date="2014-05" db="EMBL/GenBank/DDBJ databases">
        <authorList>
            <person name="Chronopoulou M."/>
        </authorList>
    </citation>
    <scope>NUCLEOTIDE SEQUENCE</scope>
    <source>
        <tissue evidence="2">Whole organism</tissue>
    </source>
</reference>
<name>A0A0K2V001_LEPSM</name>
<accession>A0A0K2V001</accession>
<proteinExistence type="predicted"/>
<evidence type="ECO:0000256" key="1">
    <source>
        <dbReference type="SAM" id="Phobius"/>
    </source>
</evidence>
<evidence type="ECO:0000313" key="2">
    <source>
        <dbReference type="EMBL" id="CDW43814.1"/>
    </source>
</evidence>
<feature type="transmembrane region" description="Helical" evidence="1">
    <location>
        <begin position="30"/>
        <end position="52"/>
    </location>
</feature>
<organism evidence="2">
    <name type="scientific">Lepeophtheirus salmonis</name>
    <name type="common">Salmon louse</name>
    <name type="synonym">Caligus salmonis</name>
    <dbReference type="NCBI Taxonomy" id="72036"/>
    <lineage>
        <taxon>Eukaryota</taxon>
        <taxon>Metazoa</taxon>
        <taxon>Ecdysozoa</taxon>
        <taxon>Arthropoda</taxon>
        <taxon>Crustacea</taxon>
        <taxon>Multicrustacea</taxon>
        <taxon>Hexanauplia</taxon>
        <taxon>Copepoda</taxon>
        <taxon>Siphonostomatoida</taxon>
        <taxon>Caligidae</taxon>
        <taxon>Lepeophtheirus</taxon>
    </lineage>
</organism>
<dbReference type="EMBL" id="HACA01026454">
    <property type="protein sequence ID" value="CDW43815.1"/>
    <property type="molecule type" value="Transcribed_RNA"/>
</dbReference>
<keyword evidence="1" id="KW-0472">Membrane</keyword>
<protein>
    <submittedName>
        <fullName evidence="2">Uncharacterized protein</fullName>
    </submittedName>
</protein>
<keyword evidence="1" id="KW-0812">Transmembrane</keyword>
<dbReference type="AlphaFoldDB" id="A0A0K2V001"/>